<protein>
    <submittedName>
        <fullName evidence="6">DNA-binding protein</fullName>
    </submittedName>
</protein>
<dbReference type="GO" id="GO:0006270">
    <property type="term" value="P:DNA replication initiation"/>
    <property type="evidence" value="ECO:0007669"/>
    <property type="project" value="UniProtKB-ARBA"/>
</dbReference>
<accession>A0A1F4U1Y3</accession>
<dbReference type="InterPro" id="IPR010992">
    <property type="entry name" value="IHF-like_DNA-bd_dom_sf"/>
</dbReference>
<evidence type="ECO:0000313" key="7">
    <source>
        <dbReference type="Proteomes" id="UP000178270"/>
    </source>
</evidence>
<dbReference type="InterPro" id="IPR020816">
    <property type="entry name" value="Histone-like_DNA-bd_CS"/>
</dbReference>
<dbReference type="SMART" id="SM00411">
    <property type="entry name" value="BHL"/>
    <property type="match status" value="1"/>
</dbReference>
<dbReference type="GO" id="GO:0042802">
    <property type="term" value="F:identical protein binding"/>
    <property type="evidence" value="ECO:0007669"/>
    <property type="project" value="UniProtKB-ARBA"/>
</dbReference>
<dbReference type="PANTHER" id="PTHR33175:SF3">
    <property type="entry name" value="DNA-BINDING PROTEIN HU-BETA"/>
    <property type="match status" value="1"/>
</dbReference>
<dbReference type="PANTHER" id="PTHR33175">
    <property type="entry name" value="DNA-BINDING PROTEIN HU"/>
    <property type="match status" value="1"/>
</dbReference>
<organism evidence="6 7">
    <name type="scientific">candidate division WWE3 bacterium RBG_13_37_7</name>
    <dbReference type="NCBI Taxonomy" id="1802609"/>
    <lineage>
        <taxon>Bacteria</taxon>
        <taxon>Katanobacteria</taxon>
    </lineage>
</organism>
<dbReference type="GO" id="GO:0003677">
    <property type="term" value="F:DNA binding"/>
    <property type="evidence" value="ECO:0007669"/>
    <property type="project" value="UniProtKB-KW"/>
</dbReference>
<proteinExistence type="inferred from homology"/>
<dbReference type="PRINTS" id="PR01727">
    <property type="entry name" value="DNABINDINGHU"/>
</dbReference>
<name>A0A1F4U1Y3_UNCKA</name>
<dbReference type="GO" id="GO:0005829">
    <property type="term" value="C:cytosol"/>
    <property type="evidence" value="ECO:0007669"/>
    <property type="project" value="TreeGrafter"/>
</dbReference>
<dbReference type="InterPro" id="IPR000119">
    <property type="entry name" value="Hist_DNA-bd"/>
</dbReference>
<dbReference type="Gene3D" id="4.10.520.10">
    <property type="entry name" value="IHF-like DNA-binding proteins"/>
    <property type="match status" value="1"/>
</dbReference>
<dbReference type="Proteomes" id="UP000178270">
    <property type="component" value="Unassembled WGS sequence"/>
</dbReference>
<evidence type="ECO:0000256" key="3">
    <source>
        <dbReference type="ARBA" id="ARBA00023125"/>
    </source>
</evidence>
<feature type="region of interest" description="Disordered" evidence="5">
    <location>
        <begin position="55"/>
        <end position="90"/>
    </location>
</feature>
<evidence type="ECO:0000256" key="4">
    <source>
        <dbReference type="RuleBase" id="RU003939"/>
    </source>
</evidence>
<evidence type="ECO:0000256" key="1">
    <source>
        <dbReference type="ARBA" id="ARBA00010529"/>
    </source>
</evidence>
<evidence type="ECO:0000256" key="5">
    <source>
        <dbReference type="SAM" id="MobiDB-lite"/>
    </source>
</evidence>
<gene>
    <name evidence="6" type="ORF">A3K42_01885</name>
</gene>
<keyword evidence="3 6" id="KW-0238">DNA-binding</keyword>
<dbReference type="SUPFAM" id="SSF47729">
    <property type="entry name" value="IHF-like DNA-binding proteins"/>
    <property type="match status" value="1"/>
</dbReference>
<comment type="caution">
    <text evidence="6">The sequence shown here is derived from an EMBL/GenBank/DDBJ whole genome shotgun (WGS) entry which is preliminary data.</text>
</comment>
<evidence type="ECO:0000256" key="2">
    <source>
        <dbReference type="ARBA" id="ARBA00023067"/>
    </source>
</evidence>
<dbReference type="GO" id="GO:0030527">
    <property type="term" value="F:structural constituent of chromatin"/>
    <property type="evidence" value="ECO:0007669"/>
    <property type="project" value="InterPro"/>
</dbReference>
<dbReference type="Pfam" id="PF00216">
    <property type="entry name" value="Bac_DNA_binding"/>
    <property type="match status" value="1"/>
</dbReference>
<sequence length="90" mass="9648">MTKQQLIAAVADKAGMTKVDSAKAVDAVSDVIMRALKKGEKVTWTGFGTFEVRSRAARMGRNPQTNAPMHIPASKTPAFKSGKSLKDSVK</sequence>
<keyword evidence="2" id="KW-0226">DNA condensation</keyword>
<dbReference type="GO" id="GO:0010467">
    <property type="term" value="P:gene expression"/>
    <property type="evidence" value="ECO:0007669"/>
    <property type="project" value="UniProtKB-ARBA"/>
</dbReference>
<dbReference type="FunFam" id="4.10.520.10:FF:000001">
    <property type="entry name" value="DNA-binding protein HU"/>
    <property type="match status" value="1"/>
</dbReference>
<dbReference type="EMBL" id="MEUS01000010">
    <property type="protein sequence ID" value="OGC38877.1"/>
    <property type="molecule type" value="Genomic_DNA"/>
</dbReference>
<dbReference type="GO" id="GO:1990178">
    <property type="term" value="C:HU-DNA complex"/>
    <property type="evidence" value="ECO:0007669"/>
    <property type="project" value="UniProtKB-ARBA"/>
</dbReference>
<dbReference type="PROSITE" id="PS00045">
    <property type="entry name" value="HISTONE_LIKE"/>
    <property type="match status" value="1"/>
</dbReference>
<dbReference type="GO" id="GO:0030261">
    <property type="term" value="P:chromosome condensation"/>
    <property type="evidence" value="ECO:0007669"/>
    <property type="project" value="UniProtKB-KW"/>
</dbReference>
<dbReference type="AlphaFoldDB" id="A0A1F4U1Y3"/>
<dbReference type="GO" id="GO:1990103">
    <property type="term" value="C:DnaA-HU complex"/>
    <property type="evidence" value="ECO:0007669"/>
    <property type="project" value="UniProtKB-ARBA"/>
</dbReference>
<reference evidence="6 7" key="1">
    <citation type="journal article" date="2016" name="Nat. Commun.">
        <title>Thousands of microbial genomes shed light on interconnected biogeochemical processes in an aquifer system.</title>
        <authorList>
            <person name="Anantharaman K."/>
            <person name="Brown C.T."/>
            <person name="Hug L.A."/>
            <person name="Sharon I."/>
            <person name="Castelle C.J."/>
            <person name="Probst A.J."/>
            <person name="Thomas B.C."/>
            <person name="Singh A."/>
            <person name="Wilkins M.J."/>
            <person name="Karaoz U."/>
            <person name="Brodie E.L."/>
            <person name="Williams K.H."/>
            <person name="Hubbard S.S."/>
            <person name="Banfield J.F."/>
        </authorList>
    </citation>
    <scope>NUCLEOTIDE SEQUENCE [LARGE SCALE GENOMIC DNA]</scope>
</reference>
<comment type="similarity">
    <text evidence="1 4">Belongs to the bacterial histone-like protein family.</text>
</comment>
<dbReference type="CDD" id="cd13831">
    <property type="entry name" value="HU"/>
    <property type="match status" value="1"/>
</dbReference>
<evidence type="ECO:0000313" key="6">
    <source>
        <dbReference type="EMBL" id="OGC38877.1"/>
    </source>
</evidence>